<keyword evidence="6 7" id="KW-0949">S-adenosyl-L-methionine</keyword>
<reference evidence="8" key="1">
    <citation type="journal article" date="2015" name="Genome Announc.">
        <title>Draft Genome Sequence of Anaerolineae Strain TC1, a Novel Isolate from a Methanogenic Wastewater Treatment System.</title>
        <authorList>
            <person name="Matsuura N."/>
            <person name="Tourlousse D.M."/>
            <person name="Sun L."/>
            <person name="Toyonaga M."/>
            <person name="Kuroda K."/>
            <person name="Ohashi A."/>
            <person name="Cruz R."/>
            <person name="Yamaguchi T."/>
            <person name="Sekiguchi Y."/>
        </authorList>
    </citation>
    <scope>NUCLEOTIDE SEQUENCE [LARGE SCALE GENOMIC DNA]</scope>
    <source>
        <strain evidence="8">TC1</strain>
    </source>
</reference>
<comment type="function">
    <text evidence="7">Catalyzes the methyl esterification of L-isoaspartyl residues in peptides and proteins that result from spontaneous decomposition of normal L-aspartyl and L-asparaginyl residues. It plays a role in the repair and/or degradation of damaged proteins.</text>
</comment>
<dbReference type="GO" id="GO:0032259">
    <property type="term" value="P:methylation"/>
    <property type="evidence" value="ECO:0007669"/>
    <property type="project" value="UniProtKB-KW"/>
</dbReference>
<evidence type="ECO:0000313" key="9">
    <source>
        <dbReference type="Proteomes" id="UP000053370"/>
    </source>
</evidence>
<evidence type="ECO:0000256" key="1">
    <source>
        <dbReference type="ARBA" id="ARBA00004496"/>
    </source>
</evidence>
<sequence>MKMASMVMRKCKIAPNDSKNELIFRNRENLISEIERFVRNQDVLQSFKKVRREQFVPPNVRDDAYCDCALPIGFGQTISQPSLVVQMIDLLDLQPGKKVLEIGTGSGYQTALLAELAYIEIFSIEIIPELYKQSSTLLHVLGYKNIHLKLGDGYFGWSEYAPFDAIIVAAAPDHIPPALVQQLKESGIMLIPVGAPEQYQILWKIVKEKGQIKMKNAGSVIFVPFTGKGVRDQSEVEIE</sequence>
<comment type="subcellular location">
    <subcellularLocation>
        <location evidence="1 7">Cytoplasm</location>
    </subcellularLocation>
</comment>
<feature type="active site" evidence="7">
    <location>
        <position position="79"/>
    </location>
</feature>
<keyword evidence="4 7" id="KW-0489">Methyltransferase</keyword>
<dbReference type="Proteomes" id="UP000053370">
    <property type="component" value="Unassembled WGS sequence"/>
</dbReference>
<dbReference type="InterPro" id="IPR000682">
    <property type="entry name" value="PCMT"/>
</dbReference>
<dbReference type="SUPFAM" id="SSF53335">
    <property type="entry name" value="S-adenosyl-L-methionine-dependent methyltransferases"/>
    <property type="match status" value="1"/>
</dbReference>
<dbReference type="PROSITE" id="PS01279">
    <property type="entry name" value="PCMT"/>
    <property type="match status" value="1"/>
</dbReference>
<evidence type="ECO:0000256" key="2">
    <source>
        <dbReference type="ARBA" id="ARBA00005369"/>
    </source>
</evidence>
<dbReference type="OrthoDB" id="9772751at2"/>
<evidence type="ECO:0000256" key="5">
    <source>
        <dbReference type="ARBA" id="ARBA00022679"/>
    </source>
</evidence>
<dbReference type="STRING" id="1678840.ATC1_131045"/>
<comment type="catalytic activity">
    <reaction evidence="7">
        <text>[protein]-L-isoaspartate + S-adenosyl-L-methionine = [protein]-L-isoaspartate alpha-methyl ester + S-adenosyl-L-homocysteine</text>
        <dbReference type="Rhea" id="RHEA:12705"/>
        <dbReference type="Rhea" id="RHEA-COMP:12143"/>
        <dbReference type="Rhea" id="RHEA-COMP:12144"/>
        <dbReference type="ChEBI" id="CHEBI:57856"/>
        <dbReference type="ChEBI" id="CHEBI:59789"/>
        <dbReference type="ChEBI" id="CHEBI:90596"/>
        <dbReference type="ChEBI" id="CHEBI:90598"/>
        <dbReference type="EC" id="2.1.1.77"/>
    </reaction>
</comment>
<dbReference type="CDD" id="cd02440">
    <property type="entry name" value="AdoMet_MTases"/>
    <property type="match status" value="1"/>
</dbReference>
<dbReference type="NCBIfam" id="TIGR00080">
    <property type="entry name" value="pimt"/>
    <property type="match status" value="1"/>
</dbReference>
<dbReference type="EC" id="2.1.1.77" evidence="7"/>
<dbReference type="Gene3D" id="3.40.50.150">
    <property type="entry name" value="Vaccinia Virus protein VP39"/>
    <property type="match status" value="1"/>
</dbReference>
<dbReference type="GO" id="GO:0005737">
    <property type="term" value="C:cytoplasm"/>
    <property type="evidence" value="ECO:0007669"/>
    <property type="project" value="UniProtKB-SubCell"/>
</dbReference>
<dbReference type="PATRIC" id="fig|1678840.3.peg.2453"/>
<evidence type="ECO:0000256" key="6">
    <source>
        <dbReference type="ARBA" id="ARBA00022691"/>
    </source>
</evidence>
<dbReference type="GO" id="GO:0030091">
    <property type="term" value="P:protein repair"/>
    <property type="evidence" value="ECO:0007669"/>
    <property type="project" value="UniProtKB-UniRule"/>
</dbReference>
<dbReference type="GO" id="GO:0004719">
    <property type="term" value="F:protein-L-isoaspartate (D-aspartate) O-methyltransferase activity"/>
    <property type="evidence" value="ECO:0007669"/>
    <property type="project" value="UniProtKB-UniRule"/>
</dbReference>
<dbReference type="RefSeq" id="WP_062281507.1">
    <property type="nucleotide sequence ID" value="NZ_DF968181.1"/>
</dbReference>
<dbReference type="AlphaFoldDB" id="A0A0S7BRR1"/>
<dbReference type="FunFam" id="3.40.50.150:FF:000010">
    <property type="entry name" value="Protein-L-isoaspartate O-methyltransferase"/>
    <property type="match status" value="1"/>
</dbReference>
<dbReference type="InterPro" id="IPR029063">
    <property type="entry name" value="SAM-dependent_MTases_sf"/>
</dbReference>
<accession>A0A0S7BRR1</accession>
<proteinExistence type="inferred from homology"/>
<dbReference type="EMBL" id="DF968181">
    <property type="protein sequence ID" value="GAP41063.1"/>
    <property type="molecule type" value="Genomic_DNA"/>
</dbReference>
<organism evidence="8">
    <name type="scientific">Flexilinea flocculi</name>
    <dbReference type="NCBI Taxonomy" id="1678840"/>
    <lineage>
        <taxon>Bacteria</taxon>
        <taxon>Bacillati</taxon>
        <taxon>Chloroflexota</taxon>
        <taxon>Anaerolineae</taxon>
        <taxon>Anaerolineales</taxon>
        <taxon>Anaerolineaceae</taxon>
        <taxon>Flexilinea</taxon>
    </lineage>
</organism>
<name>A0A0S7BRR1_9CHLR</name>
<dbReference type="HAMAP" id="MF_00090">
    <property type="entry name" value="PIMT"/>
    <property type="match status" value="1"/>
</dbReference>
<protein>
    <recommendedName>
        <fullName evidence="7">Protein-L-isoaspartate O-methyltransferase</fullName>
        <ecNumber evidence="7">2.1.1.77</ecNumber>
    </recommendedName>
    <alternativeName>
        <fullName evidence="7">L-isoaspartyl protein carboxyl methyltransferase</fullName>
    </alternativeName>
    <alternativeName>
        <fullName evidence="7">Protein L-isoaspartyl methyltransferase</fullName>
    </alternativeName>
    <alternativeName>
        <fullName evidence="7">Protein-beta-aspartate methyltransferase</fullName>
        <shortName evidence="7">PIMT</shortName>
    </alternativeName>
</protein>
<dbReference type="PANTHER" id="PTHR11579">
    <property type="entry name" value="PROTEIN-L-ISOASPARTATE O-METHYLTRANSFERASE"/>
    <property type="match status" value="1"/>
</dbReference>
<comment type="similarity">
    <text evidence="2 7">Belongs to the methyltransferase superfamily. L-isoaspartyl/D-aspartyl protein methyltransferase family.</text>
</comment>
<evidence type="ECO:0000256" key="4">
    <source>
        <dbReference type="ARBA" id="ARBA00022603"/>
    </source>
</evidence>
<keyword evidence="9" id="KW-1185">Reference proteome</keyword>
<evidence type="ECO:0000256" key="7">
    <source>
        <dbReference type="HAMAP-Rule" id="MF_00090"/>
    </source>
</evidence>
<gene>
    <name evidence="7" type="primary">pcm</name>
    <name evidence="8" type="ORF">ATC1_131045</name>
</gene>
<evidence type="ECO:0000313" key="8">
    <source>
        <dbReference type="EMBL" id="GAP41063.1"/>
    </source>
</evidence>
<dbReference type="NCBIfam" id="NF001453">
    <property type="entry name" value="PRK00312.1"/>
    <property type="match status" value="1"/>
</dbReference>
<dbReference type="PANTHER" id="PTHR11579:SF0">
    <property type="entry name" value="PROTEIN-L-ISOASPARTATE(D-ASPARTATE) O-METHYLTRANSFERASE"/>
    <property type="match status" value="1"/>
</dbReference>
<keyword evidence="5 7" id="KW-0808">Transferase</keyword>
<dbReference type="Pfam" id="PF01135">
    <property type="entry name" value="PCMT"/>
    <property type="match status" value="1"/>
</dbReference>
<keyword evidence="3 7" id="KW-0963">Cytoplasm</keyword>
<evidence type="ECO:0000256" key="3">
    <source>
        <dbReference type="ARBA" id="ARBA00022490"/>
    </source>
</evidence>